<dbReference type="CDD" id="cd17574">
    <property type="entry name" value="REC_OmpR"/>
    <property type="match status" value="1"/>
</dbReference>
<name>A0A2S8G5I1_9BACT</name>
<dbReference type="Gene3D" id="3.40.50.2300">
    <property type="match status" value="1"/>
</dbReference>
<dbReference type="PANTHER" id="PTHR45228">
    <property type="entry name" value="CYCLIC DI-GMP PHOSPHODIESTERASE TM_0186-RELATED"/>
    <property type="match status" value="1"/>
</dbReference>
<dbReference type="InterPro" id="IPR052020">
    <property type="entry name" value="Cyclic_di-GMP/3'3'-cGAMP_PDE"/>
</dbReference>
<dbReference type="Proteomes" id="UP000238322">
    <property type="component" value="Unassembled WGS sequence"/>
</dbReference>
<comment type="caution">
    <text evidence="4">The sequence shown here is derived from an EMBL/GenBank/DDBJ whole genome shotgun (WGS) entry which is preliminary data.</text>
</comment>
<dbReference type="InterPro" id="IPR003607">
    <property type="entry name" value="HD/PDEase_dom"/>
</dbReference>
<dbReference type="CDD" id="cd00077">
    <property type="entry name" value="HDc"/>
    <property type="match status" value="1"/>
</dbReference>
<organism evidence="4 5">
    <name type="scientific">Blastopirellula marina</name>
    <dbReference type="NCBI Taxonomy" id="124"/>
    <lineage>
        <taxon>Bacteria</taxon>
        <taxon>Pseudomonadati</taxon>
        <taxon>Planctomycetota</taxon>
        <taxon>Planctomycetia</taxon>
        <taxon>Pirellulales</taxon>
        <taxon>Pirellulaceae</taxon>
        <taxon>Blastopirellula</taxon>
    </lineage>
</organism>
<reference evidence="4 5" key="1">
    <citation type="submission" date="2018-02" db="EMBL/GenBank/DDBJ databases">
        <title>Comparative genomes isolates from brazilian mangrove.</title>
        <authorList>
            <person name="Araujo J.E."/>
            <person name="Taketani R.G."/>
            <person name="Silva M.C.P."/>
            <person name="Loureco M.V."/>
            <person name="Andreote F.D."/>
        </authorList>
    </citation>
    <scope>NUCLEOTIDE SEQUENCE [LARGE SCALE GENOMIC DNA]</scope>
    <source>
        <strain evidence="4 5">Hex-1 MGV</strain>
    </source>
</reference>
<dbReference type="Gene3D" id="1.10.3210.10">
    <property type="entry name" value="Hypothetical protein af1432"/>
    <property type="match status" value="1"/>
</dbReference>
<dbReference type="EMBL" id="PUHY01000004">
    <property type="protein sequence ID" value="PQO39712.1"/>
    <property type="molecule type" value="Genomic_DNA"/>
</dbReference>
<dbReference type="OrthoDB" id="9804747at2"/>
<dbReference type="AlphaFoldDB" id="A0A2S8G5I1"/>
<feature type="domain" description="Response regulatory" evidence="2">
    <location>
        <begin position="12"/>
        <end position="128"/>
    </location>
</feature>
<dbReference type="SMART" id="SM00471">
    <property type="entry name" value="HDc"/>
    <property type="match status" value="1"/>
</dbReference>
<dbReference type="SUPFAM" id="SSF52172">
    <property type="entry name" value="CheY-like"/>
    <property type="match status" value="1"/>
</dbReference>
<dbReference type="InterPro" id="IPR011006">
    <property type="entry name" value="CheY-like_superfamily"/>
</dbReference>
<dbReference type="GO" id="GO:0000160">
    <property type="term" value="P:phosphorelay signal transduction system"/>
    <property type="evidence" value="ECO:0007669"/>
    <property type="project" value="InterPro"/>
</dbReference>
<dbReference type="SMART" id="SM00448">
    <property type="entry name" value="REC"/>
    <property type="match status" value="1"/>
</dbReference>
<dbReference type="PROSITE" id="PS50110">
    <property type="entry name" value="RESPONSE_REGULATORY"/>
    <property type="match status" value="1"/>
</dbReference>
<sequence>MIIHERDTTQAPILLVDDDPACLGMLSDVLGALGIPVETARDGKEALEMIYKGDFRIVLSDWQMPGMSGVELCRRVRQRPLSGYVYFILLTSLDRQHNLVSGLRAGADDFITKPFDPEELHIRLRAANRIVSLESRNVIIFALAKLAESRDPETGAHLERMREYSRLLADDLSRQPKYADIVDADYVRTIYLTSPLHDIGKVGIPDHVLLKPGRLTPDEFEIMKQHTLVGYYTLDAALREQPEAAYLRFARDIAGSHHEKWDGTGYPYGLAGEEIPLCGRIVAVADVYDALTTARVYKEAFSHEKARSIIREGAGKHFDPDIVDAFFNREDEIVDINQRLNDMLAYPDIAGMANGLAIPAGNLAQN</sequence>
<dbReference type="InterPro" id="IPR037522">
    <property type="entry name" value="HD_GYP_dom"/>
</dbReference>
<dbReference type="Pfam" id="PF13487">
    <property type="entry name" value="HD_5"/>
    <property type="match status" value="1"/>
</dbReference>
<dbReference type="Pfam" id="PF00072">
    <property type="entry name" value="Response_reg"/>
    <property type="match status" value="1"/>
</dbReference>
<dbReference type="PANTHER" id="PTHR45228:SF5">
    <property type="entry name" value="CYCLIC DI-GMP PHOSPHODIESTERASE VC_1348-RELATED"/>
    <property type="match status" value="1"/>
</dbReference>
<protein>
    <submittedName>
        <fullName evidence="4">Two-component system response regulator</fullName>
    </submittedName>
</protein>
<dbReference type="PROSITE" id="PS51832">
    <property type="entry name" value="HD_GYP"/>
    <property type="match status" value="1"/>
</dbReference>
<dbReference type="InterPro" id="IPR001789">
    <property type="entry name" value="Sig_transdc_resp-reg_receiver"/>
</dbReference>
<gene>
    <name evidence="4" type="ORF">C5Y83_02905</name>
</gene>
<feature type="domain" description="HD-GYP" evidence="3">
    <location>
        <begin position="132"/>
        <end position="342"/>
    </location>
</feature>
<evidence type="ECO:0000259" key="2">
    <source>
        <dbReference type="PROSITE" id="PS50110"/>
    </source>
</evidence>
<evidence type="ECO:0000256" key="1">
    <source>
        <dbReference type="PROSITE-ProRule" id="PRU00169"/>
    </source>
</evidence>
<dbReference type="RefSeq" id="WP_105328149.1">
    <property type="nucleotide sequence ID" value="NZ_PUHY01000004.1"/>
</dbReference>
<proteinExistence type="predicted"/>
<dbReference type="SUPFAM" id="SSF109604">
    <property type="entry name" value="HD-domain/PDEase-like"/>
    <property type="match status" value="1"/>
</dbReference>
<accession>A0A2S8G5I1</accession>
<evidence type="ECO:0000259" key="3">
    <source>
        <dbReference type="PROSITE" id="PS51832"/>
    </source>
</evidence>
<evidence type="ECO:0000313" key="4">
    <source>
        <dbReference type="EMBL" id="PQO39712.1"/>
    </source>
</evidence>
<keyword evidence="1" id="KW-0597">Phosphoprotein</keyword>
<evidence type="ECO:0000313" key="5">
    <source>
        <dbReference type="Proteomes" id="UP000238322"/>
    </source>
</evidence>
<feature type="modified residue" description="4-aspartylphosphate" evidence="1">
    <location>
        <position position="61"/>
    </location>
</feature>